<evidence type="ECO:0000313" key="2">
    <source>
        <dbReference type="RefSeq" id="XP_024887993.1"/>
    </source>
</evidence>
<dbReference type="AlphaFoldDB" id="A0A6J1R1I7"/>
<dbReference type="OrthoDB" id="2305498at2759"/>
<dbReference type="Gene3D" id="2.130.10.10">
    <property type="entry name" value="YVTN repeat-like/Quinoprotein amine dehydrogenase"/>
    <property type="match status" value="1"/>
</dbReference>
<dbReference type="InterPro" id="IPR036322">
    <property type="entry name" value="WD40_repeat_dom_sf"/>
</dbReference>
<dbReference type="RefSeq" id="XP_024887993.1">
    <property type="nucleotide sequence ID" value="XM_025032225.1"/>
</dbReference>
<accession>A0A6J1R1I7</accession>
<reference evidence="2" key="1">
    <citation type="submission" date="2025-08" db="UniProtKB">
        <authorList>
            <consortium name="RefSeq"/>
        </authorList>
    </citation>
    <scope>IDENTIFICATION</scope>
    <source>
        <tissue evidence="2">Whole body</tissue>
    </source>
</reference>
<protein>
    <submittedName>
        <fullName evidence="2">Uncharacterized protein LOC112464935</fullName>
    </submittedName>
</protein>
<name>A0A6J1R1I7_9HYME</name>
<dbReference type="SUPFAM" id="SSF50978">
    <property type="entry name" value="WD40 repeat-like"/>
    <property type="match status" value="1"/>
</dbReference>
<sequence length="168" mass="19135">MRRDNWVCVGDTKAKLHMLNPKNNLELVKSYSTEHTREITGVYLSRGCLITSSYDGTVRISSPTDPPRCIATLVHCTEPGTFNRMESFFEHPYNMLDMTQSVCSKYGGCLRPLNGTDRRHPISDWTAQSRMVCVFFPSEMNAKIFSMDYLNDTLAVSGQGIEIWRPKN</sequence>
<dbReference type="GeneID" id="112464935"/>
<evidence type="ECO:0000313" key="1">
    <source>
        <dbReference type="Proteomes" id="UP000504618"/>
    </source>
</evidence>
<dbReference type="InterPro" id="IPR015943">
    <property type="entry name" value="WD40/YVTN_repeat-like_dom_sf"/>
</dbReference>
<gene>
    <name evidence="2" type="primary">LOC112464935</name>
</gene>
<keyword evidence="1" id="KW-1185">Reference proteome</keyword>
<dbReference type="Proteomes" id="UP000504618">
    <property type="component" value="Unplaced"/>
</dbReference>
<organism evidence="1 2">
    <name type="scientific">Temnothorax curvispinosus</name>
    <dbReference type="NCBI Taxonomy" id="300111"/>
    <lineage>
        <taxon>Eukaryota</taxon>
        <taxon>Metazoa</taxon>
        <taxon>Ecdysozoa</taxon>
        <taxon>Arthropoda</taxon>
        <taxon>Hexapoda</taxon>
        <taxon>Insecta</taxon>
        <taxon>Pterygota</taxon>
        <taxon>Neoptera</taxon>
        <taxon>Endopterygota</taxon>
        <taxon>Hymenoptera</taxon>
        <taxon>Apocrita</taxon>
        <taxon>Aculeata</taxon>
        <taxon>Formicoidea</taxon>
        <taxon>Formicidae</taxon>
        <taxon>Myrmicinae</taxon>
        <taxon>Temnothorax</taxon>
    </lineage>
</organism>
<proteinExistence type="predicted"/>